<protein>
    <recommendedName>
        <fullName evidence="7">GH10 domain-containing protein</fullName>
    </recommendedName>
</protein>
<dbReference type="InterPro" id="IPR044846">
    <property type="entry name" value="GH10"/>
</dbReference>
<dbReference type="Proteomes" id="UP000507470">
    <property type="component" value="Unassembled WGS sequence"/>
</dbReference>
<dbReference type="PANTHER" id="PTHR31490">
    <property type="entry name" value="GLYCOSYL HYDROLASE"/>
    <property type="match status" value="1"/>
</dbReference>
<evidence type="ECO:0000313" key="8">
    <source>
        <dbReference type="EMBL" id="CAC5398806.1"/>
    </source>
</evidence>
<dbReference type="OrthoDB" id="1719965at2759"/>
<name>A0A6J8CTI2_MYTCO</name>
<dbReference type="GO" id="GO:0000272">
    <property type="term" value="P:polysaccharide catabolic process"/>
    <property type="evidence" value="ECO:0007669"/>
    <property type="project" value="UniProtKB-KW"/>
</dbReference>
<reference evidence="8 9" key="1">
    <citation type="submission" date="2020-06" db="EMBL/GenBank/DDBJ databases">
        <authorList>
            <person name="Li R."/>
            <person name="Bekaert M."/>
        </authorList>
    </citation>
    <scope>NUCLEOTIDE SEQUENCE [LARGE SCALE GENOMIC DNA]</scope>
    <source>
        <strain evidence="9">wild</strain>
    </source>
</reference>
<dbReference type="SUPFAM" id="SSF51445">
    <property type="entry name" value="(Trans)glycosidases"/>
    <property type="match status" value="1"/>
</dbReference>
<accession>A0A6J8CTI2</accession>
<dbReference type="InterPro" id="IPR001000">
    <property type="entry name" value="GH10_dom"/>
</dbReference>
<dbReference type="Pfam" id="PF00331">
    <property type="entry name" value="Glyco_hydro_10"/>
    <property type="match status" value="1"/>
</dbReference>
<feature type="signal peptide" evidence="6">
    <location>
        <begin position="1"/>
        <end position="20"/>
    </location>
</feature>
<dbReference type="SUPFAM" id="SSF49785">
    <property type="entry name" value="Galactose-binding domain-like"/>
    <property type="match status" value="1"/>
</dbReference>
<evidence type="ECO:0000256" key="6">
    <source>
        <dbReference type="SAM" id="SignalP"/>
    </source>
</evidence>
<dbReference type="EMBL" id="CACVKT020005969">
    <property type="protein sequence ID" value="CAC5398806.1"/>
    <property type="molecule type" value="Genomic_DNA"/>
</dbReference>
<keyword evidence="6" id="KW-0732">Signal</keyword>
<dbReference type="InterPro" id="IPR003305">
    <property type="entry name" value="CenC_carb-bd"/>
</dbReference>
<dbReference type="Pfam" id="PF02018">
    <property type="entry name" value="CBM_4_9"/>
    <property type="match status" value="1"/>
</dbReference>
<feature type="domain" description="GH10" evidence="7">
    <location>
        <begin position="208"/>
        <end position="504"/>
    </location>
</feature>
<evidence type="ECO:0000256" key="4">
    <source>
        <dbReference type="ARBA" id="ARBA00023277"/>
    </source>
</evidence>
<sequence>MLISKYSVFLVFLTISSLLAADLLQNSDFEHPHNIAPWVCKDCQASVVNTSYHGHRSLKVTNRHRIQSGLTQFFKVQGGKNLKCRAYIKLLNLPHGKMSVSVKMMSAISTNGRLHHSVIGLNKYVQPQYGWTEIGGDILIPAGTSRIQISTQVDNPSVNYLLDYSSCQYIEHDPNWKTKANQRINNLRKGSLNISLAISQPSSTNGLTVQIKQIKSKFAFGTAIKAPYITDSTYKAYQDFVYNNFEWAVTENALKWRLMEWTKNHINYAKGVDAVKVLKAHGMKVRGHNMFWGTTGHSPSWLDGMSSTELLQQMHTRVNGMISHTNGLLEHWNVNNENLHGDYFEQKTGHLNITIEMFNWIHSLEPSVKLFLNDFGVVNSNLYTTAYKSQGRKFKDSGVPIYGIGVQSHFKTSHLDMDVLKYRLDKIAENGFPMWITELSILDSNAVNKATALDDVMTLYFSHPAVEGVLLWGFWDGAVFDKTIALATGNNVTPNAAGTKWIELFHQRFRTDESHTFDGSTSIHTRVFLGEHQLVIKQNGNIIHTETINLDHGGKTATVHLQGSGLYRNNLSKSCMINCY</sequence>
<evidence type="ECO:0000259" key="7">
    <source>
        <dbReference type="PROSITE" id="PS51760"/>
    </source>
</evidence>
<evidence type="ECO:0000313" key="9">
    <source>
        <dbReference type="Proteomes" id="UP000507470"/>
    </source>
</evidence>
<dbReference type="InterPro" id="IPR017853">
    <property type="entry name" value="GH"/>
</dbReference>
<evidence type="ECO:0000256" key="3">
    <source>
        <dbReference type="ARBA" id="ARBA00022801"/>
    </source>
</evidence>
<dbReference type="Gene3D" id="2.60.120.260">
    <property type="entry name" value="Galactose-binding domain-like"/>
    <property type="match status" value="1"/>
</dbReference>
<keyword evidence="2" id="KW-0677">Repeat</keyword>
<dbReference type="Gene3D" id="3.20.20.80">
    <property type="entry name" value="Glycosidases"/>
    <property type="match status" value="1"/>
</dbReference>
<evidence type="ECO:0000256" key="5">
    <source>
        <dbReference type="ARBA" id="ARBA00023326"/>
    </source>
</evidence>
<dbReference type="AlphaFoldDB" id="A0A6J8CTI2"/>
<gene>
    <name evidence="8" type="ORF">MCOR_33140</name>
</gene>
<dbReference type="InterPro" id="IPR008979">
    <property type="entry name" value="Galactose-bd-like_sf"/>
</dbReference>
<keyword evidence="5" id="KW-0624">Polysaccharide degradation</keyword>
<keyword evidence="9" id="KW-1185">Reference proteome</keyword>
<evidence type="ECO:0000256" key="2">
    <source>
        <dbReference type="ARBA" id="ARBA00022737"/>
    </source>
</evidence>
<dbReference type="PANTHER" id="PTHR31490:SF1">
    <property type="entry name" value="ENDO-1,4-BETA-XYLANASE 1"/>
    <property type="match status" value="1"/>
</dbReference>
<keyword evidence="3" id="KW-0378">Hydrolase</keyword>
<feature type="chain" id="PRO_5026650869" description="GH10 domain-containing protein" evidence="6">
    <location>
        <begin position="21"/>
        <end position="580"/>
    </location>
</feature>
<dbReference type="SMART" id="SM00633">
    <property type="entry name" value="Glyco_10"/>
    <property type="match status" value="1"/>
</dbReference>
<keyword evidence="4" id="KW-0119">Carbohydrate metabolism</keyword>
<organism evidence="8 9">
    <name type="scientific">Mytilus coruscus</name>
    <name type="common">Sea mussel</name>
    <dbReference type="NCBI Taxonomy" id="42192"/>
    <lineage>
        <taxon>Eukaryota</taxon>
        <taxon>Metazoa</taxon>
        <taxon>Spiralia</taxon>
        <taxon>Lophotrochozoa</taxon>
        <taxon>Mollusca</taxon>
        <taxon>Bivalvia</taxon>
        <taxon>Autobranchia</taxon>
        <taxon>Pteriomorphia</taxon>
        <taxon>Mytilida</taxon>
        <taxon>Mytiloidea</taxon>
        <taxon>Mytilidae</taxon>
        <taxon>Mytilinae</taxon>
        <taxon>Mytilus</taxon>
    </lineage>
</organism>
<dbReference type="PROSITE" id="PS51760">
    <property type="entry name" value="GH10_2"/>
    <property type="match status" value="1"/>
</dbReference>
<dbReference type="GO" id="GO:0031176">
    <property type="term" value="F:endo-1,4-beta-xylanase activity"/>
    <property type="evidence" value="ECO:0007669"/>
    <property type="project" value="UniProtKB-ARBA"/>
</dbReference>
<comment type="similarity">
    <text evidence="1">Belongs to the glycosyl hydrolase 10 (cellulase F) family.</text>
</comment>
<evidence type="ECO:0000256" key="1">
    <source>
        <dbReference type="ARBA" id="ARBA00007495"/>
    </source>
</evidence>
<dbReference type="PRINTS" id="PR00134">
    <property type="entry name" value="GLHYDRLASE10"/>
</dbReference>
<proteinExistence type="inferred from homology"/>